<dbReference type="InterPro" id="IPR036537">
    <property type="entry name" value="Adaptor_Cbl_N_dom_sf"/>
</dbReference>
<dbReference type="AlphaFoldDB" id="A0A9N8ZM77"/>
<dbReference type="InterPro" id="IPR054000">
    <property type="entry name" value="MLKL_N"/>
</dbReference>
<organism evidence="6 7">
    <name type="scientific">Ambispora gerdemannii</name>
    <dbReference type="NCBI Taxonomy" id="144530"/>
    <lineage>
        <taxon>Eukaryota</taxon>
        <taxon>Fungi</taxon>
        <taxon>Fungi incertae sedis</taxon>
        <taxon>Mucoromycota</taxon>
        <taxon>Glomeromycotina</taxon>
        <taxon>Glomeromycetes</taxon>
        <taxon>Archaeosporales</taxon>
        <taxon>Ambisporaceae</taxon>
        <taxon>Ambispora</taxon>
    </lineage>
</organism>
<keyword evidence="1" id="KW-0808">Transferase</keyword>
<evidence type="ECO:0000256" key="3">
    <source>
        <dbReference type="ARBA" id="ARBA00022777"/>
    </source>
</evidence>
<dbReference type="GO" id="GO:0004674">
    <property type="term" value="F:protein serine/threonine kinase activity"/>
    <property type="evidence" value="ECO:0007669"/>
    <property type="project" value="TreeGrafter"/>
</dbReference>
<dbReference type="Pfam" id="PF07714">
    <property type="entry name" value="PK_Tyr_Ser-Thr"/>
    <property type="match status" value="2"/>
</dbReference>
<evidence type="ECO:0000256" key="4">
    <source>
        <dbReference type="ARBA" id="ARBA00022840"/>
    </source>
</evidence>
<dbReference type="Gene3D" id="1.10.510.10">
    <property type="entry name" value="Transferase(Phosphotransferase) domain 1"/>
    <property type="match status" value="2"/>
</dbReference>
<protein>
    <submittedName>
        <fullName evidence="6">11103_t:CDS:1</fullName>
    </submittedName>
</protein>
<evidence type="ECO:0000259" key="5">
    <source>
        <dbReference type="PROSITE" id="PS50011"/>
    </source>
</evidence>
<comment type="caution">
    <text evidence="6">The sequence shown here is derived from an EMBL/GenBank/DDBJ whole genome shotgun (WGS) entry which is preliminary data.</text>
</comment>
<dbReference type="PANTHER" id="PTHR44329:SF288">
    <property type="entry name" value="MITOGEN-ACTIVATED PROTEIN KINASE KINASE KINASE 20"/>
    <property type="match status" value="1"/>
</dbReference>
<dbReference type="CDD" id="cd21037">
    <property type="entry name" value="MLKL_NTD"/>
    <property type="match status" value="1"/>
</dbReference>
<accession>A0A9N8ZM77</accession>
<dbReference type="InterPro" id="IPR059179">
    <property type="entry name" value="MLKL-like_MCAfunc"/>
</dbReference>
<dbReference type="InterPro" id="IPR001245">
    <property type="entry name" value="Ser-Thr/Tyr_kinase_cat_dom"/>
</dbReference>
<dbReference type="Pfam" id="PF22215">
    <property type="entry name" value="MLKL_N"/>
    <property type="match status" value="1"/>
</dbReference>
<keyword evidence="4" id="KW-0067">ATP-binding</keyword>
<dbReference type="Proteomes" id="UP000789831">
    <property type="component" value="Unassembled WGS sequence"/>
</dbReference>
<dbReference type="InterPro" id="IPR000719">
    <property type="entry name" value="Prot_kinase_dom"/>
</dbReference>
<dbReference type="InterPro" id="IPR011009">
    <property type="entry name" value="Kinase-like_dom_sf"/>
</dbReference>
<keyword evidence="2" id="KW-0547">Nucleotide-binding</keyword>
<dbReference type="GO" id="GO:0007166">
    <property type="term" value="P:cell surface receptor signaling pathway"/>
    <property type="evidence" value="ECO:0007669"/>
    <property type="project" value="InterPro"/>
</dbReference>
<gene>
    <name evidence="6" type="ORF">AGERDE_LOCUS4218</name>
</gene>
<evidence type="ECO:0000313" key="6">
    <source>
        <dbReference type="EMBL" id="CAG8500425.1"/>
    </source>
</evidence>
<dbReference type="OrthoDB" id="2314769at2759"/>
<dbReference type="EMBL" id="CAJVPL010000468">
    <property type="protein sequence ID" value="CAG8500425.1"/>
    <property type="molecule type" value="Genomic_DNA"/>
</dbReference>
<keyword evidence="3" id="KW-0418">Kinase</keyword>
<feature type="domain" description="Protein kinase" evidence="5">
    <location>
        <begin position="180"/>
        <end position="465"/>
    </location>
</feature>
<sequence>MSSSSQYRGAVKGAIKITIAGAKLVPGLEAAASIVQSIVKQAETLQNNRETCKELVERVQTSQEMLENYKPPNDSFQEAYKKYIDILKKIENHIKQLGKPGKFSQRHVKELLGFINADKDKQLLEQFEDKLSQAISAFNLELGLQIRNEVSEIKMEISNIAKGLDARPSDVKETRIDPSLITNDPLEEEVVGGVRKALVKKMLRSQPVAVRKLGDEYSKIDEKKKIKVENEMVIRKLLSDCNNIEKFYGIYVDSDSLYMVTEWVKNGNLCDYLQKEPNIPWKSKWRIASEIANAINFCHGVEVLHHNIRAENVLLNENLTAKLSNFDTSRLTHQATTTIPGIRDGLEWKAPEKIRSEVVKRKSDMKSYKNANEKFKNDIKYESQPFNKQMDVYSFGMTLWEIAANGKSPFSEIEDLKLEDEIIAGTRPLIPDDTPPAFEKFIKDAWNDKWDQRPKIDVIAKDLYINYQLVEGNSQIKNCLTVPSTPHYQRSLTPVPDFLFEIGKSS</sequence>
<dbReference type="PROSITE" id="PS50011">
    <property type="entry name" value="PROTEIN_KINASE_DOM"/>
    <property type="match status" value="1"/>
</dbReference>
<dbReference type="InterPro" id="IPR051681">
    <property type="entry name" value="Ser/Thr_Kinases-Pseudokinases"/>
</dbReference>
<dbReference type="SUPFAM" id="SSF56112">
    <property type="entry name" value="Protein kinase-like (PK-like)"/>
    <property type="match status" value="1"/>
</dbReference>
<dbReference type="GO" id="GO:0005524">
    <property type="term" value="F:ATP binding"/>
    <property type="evidence" value="ECO:0007669"/>
    <property type="project" value="UniProtKB-KW"/>
</dbReference>
<evidence type="ECO:0000256" key="2">
    <source>
        <dbReference type="ARBA" id="ARBA00022741"/>
    </source>
</evidence>
<evidence type="ECO:0000313" key="7">
    <source>
        <dbReference type="Proteomes" id="UP000789831"/>
    </source>
</evidence>
<evidence type="ECO:0000256" key="1">
    <source>
        <dbReference type="ARBA" id="ARBA00022679"/>
    </source>
</evidence>
<name>A0A9N8ZM77_9GLOM</name>
<dbReference type="Gene3D" id="1.20.930.20">
    <property type="entry name" value="Adaptor protein Cbl, N-terminal domain"/>
    <property type="match status" value="1"/>
</dbReference>
<dbReference type="PANTHER" id="PTHR44329">
    <property type="entry name" value="SERINE/THREONINE-PROTEIN KINASE TNNI3K-RELATED"/>
    <property type="match status" value="1"/>
</dbReference>
<proteinExistence type="predicted"/>
<reference evidence="6" key="1">
    <citation type="submission" date="2021-06" db="EMBL/GenBank/DDBJ databases">
        <authorList>
            <person name="Kallberg Y."/>
            <person name="Tangrot J."/>
            <person name="Rosling A."/>
        </authorList>
    </citation>
    <scope>NUCLEOTIDE SEQUENCE</scope>
    <source>
        <strain evidence="6">MT106</strain>
    </source>
</reference>
<keyword evidence="7" id="KW-1185">Reference proteome</keyword>